<organism evidence="5 6">
    <name type="scientific">Apiotrichum porosum</name>
    <dbReference type="NCBI Taxonomy" id="105984"/>
    <lineage>
        <taxon>Eukaryota</taxon>
        <taxon>Fungi</taxon>
        <taxon>Dikarya</taxon>
        <taxon>Basidiomycota</taxon>
        <taxon>Agaricomycotina</taxon>
        <taxon>Tremellomycetes</taxon>
        <taxon>Trichosporonales</taxon>
        <taxon>Trichosporonaceae</taxon>
        <taxon>Apiotrichum</taxon>
    </lineage>
</organism>
<keyword evidence="1" id="KW-0479">Metal-binding</keyword>
<dbReference type="EMBL" id="RSCE01000001">
    <property type="protein sequence ID" value="RSH88035.1"/>
    <property type="molecule type" value="Genomic_DNA"/>
</dbReference>
<dbReference type="PROSITE" id="PS00463">
    <property type="entry name" value="ZN2_CY6_FUNGAL_1"/>
    <property type="match status" value="1"/>
</dbReference>
<evidence type="ECO:0000256" key="2">
    <source>
        <dbReference type="ARBA" id="ARBA00023242"/>
    </source>
</evidence>
<accession>A0A427YAI6</accession>
<name>A0A427YAI6_9TREE</name>
<dbReference type="Pfam" id="PF04082">
    <property type="entry name" value="Fungal_trans"/>
    <property type="match status" value="1"/>
</dbReference>
<dbReference type="SUPFAM" id="SSF57701">
    <property type="entry name" value="Zn2/Cys6 DNA-binding domain"/>
    <property type="match status" value="1"/>
</dbReference>
<dbReference type="OrthoDB" id="2428527at2759"/>
<feature type="region of interest" description="Disordered" evidence="3">
    <location>
        <begin position="225"/>
        <end position="245"/>
    </location>
</feature>
<evidence type="ECO:0000313" key="6">
    <source>
        <dbReference type="Proteomes" id="UP000279236"/>
    </source>
</evidence>
<dbReference type="GO" id="GO:0003677">
    <property type="term" value="F:DNA binding"/>
    <property type="evidence" value="ECO:0007669"/>
    <property type="project" value="InterPro"/>
</dbReference>
<dbReference type="GO" id="GO:0008270">
    <property type="term" value="F:zinc ion binding"/>
    <property type="evidence" value="ECO:0007669"/>
    <property type="project" value="InterPro"/>
</dbReference>
<dbReference type="Gene3D" id="4.10.240.10">
    <property type="entry name" value="Zn(2)-C6 fungal-type DNA-binding domain"/>
    <property type="match status" value="1"/>
</dbReference>
<dbReference type="InterPro" id="IPR001138">
    <property type="entry name" value="Zn2Cys6_DnaBD"/>
</dbReference>
<protein>
    <recommendedName>
        <fullName evidence="4">Zn(2)-C6 fungal-type domain-containing protein</fullName>
    </recommendedName>
</protein>
<evidence type="ECO:0000256" key="3">
    <source>
        <dbReference type="SAM" id="MobiDB-lite"/>
    </source>
</evidence>
<feature type="region of interest" description="Disordered" evidence="3">
    <location>
        <begin position="106"/>
        <end position="165"/>
    </location>
</feature>
<reference evidence="5 6" key="1">
    <citation type="submission" date="2018-11" db="EMBL/GenBank/DDBJ databases">
        <title>Genome sequence of Apiotrichum porosum DSM 27194.</title>
        <authorList>
            <person name="Aliyu H."/>
            <person name="Gorte O."/>
            <person name="Ochsenreither K."/>
        </authorList>
    </citation>
    <scope>NUCLEOTIDE SEQUENCE [LARGE SCALE GENOMIC DNA]</scope>
    <source>
        <strain evidence="5 6">DSM 27194</strain>
    </source>
</reference>
<dbReference type="GO" id="GO:0006351">
    <property type="term" value="P:DNA-templated transcription"/>
    <property type="evidence" value="ECO:0007669"/>
    <property type="project" value="InterPro"/>
</dbReference>
<proteinExistence type="predicted"/>
<sequence>MLGLDTQPVTLADVDTLRSTKRPFGEEDGSEGGGGDTPYEFGPNRDRDDNSCENDDDGDLGPKKRKVERAKKACLPCRSRKCKCGGMPPAPCPNCLDDKIQCQWPTEDGRSSQARKERSRAKRLASMAERGLGRPPPKAQRGGSGASQNAAEEWDAGAAGPSSAPWDLSSVGWAPLPATVEPTSLSLTSNNVDFGNNPFTLPLAGLDGFDPEQFIMAMSAQLPTVEEGSSDDTSPAQLPHGLRTPKTGDGRIVKITWWRPHGPTAIAPGLKRLSLKVRIENEPRTYPSPAPGLVSDDMFGTDGMPVTPVMQHLLDVFSERFGCQFPALEREALLRDLEAGSGSVFLFNCIAAMAARFSEHPAIALAPLQPHEYGNIFLKRAKDLLPNMLAVPSRETVIALCLLGHICFGNDSEPEEWMYTGMAVRMAIDMGLHLKTVDNISPEERRMNRLTFWSVMLLDYALAFGTGRQTTFRVEEITQDLPTEEDVHPNATTPGAPGAPFPFAARQMFAYGTLINLLNAPVEPQMVGEVEREITALRAAAVAEYNTLPEGMQWSVANLQAHRHAHQDSMFLHIHLWMHMQIASAYLTGVEYTRHPRRSTMPSGHQTPVCGANVWRNSARTIGDMLVLADVINPYAYLALPFVNQAFYVAGCCYIKEIENKGGDDTRANGGTTNAERLRNAKDARQIELFRTMLTSVATTSISTLQQGLARQTTYWSGVAWVAGTLAQRISGIHADELDITEVQEQLQTYISIPDAGLVQRRCQDGSGTTSNSKPLPQTSPPMDISQLDLMTLRFDLPGMSNVTLPPL</sequence>
<feature type="compositionally biased region" description="Polar residues" evidence="3">
    <location>
        <begin position="766"/>
        <end position="777"/>
    </location>
</feature>
<dbReference type="Proteomes" id="UP000279236">
    <property type="component" value="Unassembled WGS sequence"/>
</dbReference>
<feature type="domain" description="Zn(2)-C6 fungal-type" evidence="4">
    <location>
        <begin position="73"/>
        <end position="104"/>
    </location>
</feature>
<dbReference type="STRING" id="105984.A0A427YAI6"/>
<evidence type="ECO:0000313" key="5">
    <source>
        <dbReference type="EMBL" id="RSH88035.1"/>
    </source>
</evidence>
<dbReference type="PANTHER" id="PTHR47783">
    <property type="entry name" value="ZN(II)2CYS6 TRANSCRIPTION FACTOR (EUROFUNG)-RELATED"/>
    <property type="match status" value="1"/>
</dbReference>
<gene>
    <name evidence="5" type="ORF">EHS24_000560</name>
</gene>
<dbReference type="CDD" id="cd00067">
    <property type="entry name" value="GAL4"/>
    <property type="match status" value="1"/>
</dbReference>
<keyword evidence="6" id="KW-1185">Reference proteome</keyword>
<comment type="caution">
    <text evidence="5">The sequence shown here is derived from an EMBL/GenBank/DDBJ whole genome shotgun (WGS) entry which is preliminary data.</text>
</comment>
<dbReference type="GO" id="GO:0000981">
    <property type="term" value="F:DNA-binding transcription factor activity, RNA polymerase II-specific"/>
    <property type="evidence" value="ECO:0007669"/>
    <property type="project" value="InterPro"/>
</dbReference>
<dbReference type="InterPro" id="IPR036864">
    <property type="entry name" value="Zn2-C6_fun-type_DNA-bd_sf"/>
</dbReference>
<keyword evidence="2" id="KW-0539">Nucleus</keyword>
<dbReference type="SMART" id="SM00066">
    <property type="entry name" value="GAL4"/>
    <property type="match status" value="1"/>
</dbReference>
<dbReference type="InterPro" id="IPR007219">
    <property type="entry name" value="XnlR_reg_dom"/>
</dbReference>
<feature type="compositionally biased region" description="Basic and acidic residues" evidence="3">
    <location>
        <begin position="107"/>
        <end position="116"/>
    </location>
</feature>
<evidence type="ECO:0000259" key="4">
    <source>
        <dbReference type="PROSITE" id="PS50048"/>
    </source>
</evidence>
<dbReference type="SMART" id="SM00906">
    <property type="entry name" value="Fungal_trans"/>
    <property type="match status" value="1"/>
</dbReference>
<dbReference type="CDD" id="cd12148">
    <property type="entry name" value="fungal_TF_MHR"/>
    <property type="match status" value="1"/>
</dbReference>
<evidence type="ECO:0000256" key="1">
    <source>
        <dbReference type="ARBA" id="ARBA00022723"/>
    </source>
</evidence>
<dbReference type="PANTHER" id="PTHR47783:SF1">
    <property type="entry name" value="ZN(II)2CYS6 TRANSCRIPTION FACTOR (EUROFUNG)"/>
    <property type="match status" value="1"/>
</dbReference>
<feature type="region of interest" description="Disordered" evidence="3">
    <location>
        <begin position="1"/>
        <end position="72"/>
    </location>
</feature>
<dbReference type="GeneID" id="39585103"/>
<feature type="region of interest" description="Disordered" evidence="3">
    <location>
        <begin position="761"/>
        <end position="783"/>
    </location>
</feature>
<dbReference type="PROSITE" id="PS50048">
    <property type="entry name" value="ZN2_CY6_FUNGAL_2"/>
    <property type="match status" value="1"/>
</dbReference>
<dbReference type="RefSeq" id="XP_028480243.1">
    <property type="nucleotide sequence ID" value="XM_028616386.1"/>
</dbReference>
<dbReference type="AlphaFoldDB" id="A0A427YAI6"/>